<sequence>MKYCIVIPHYKHEKLFAAFLPKLLNLELPCIIVDDGSGEESLAELAALLEDYPDCHLVKHQHNRGKGAAVKTGCFYASAMGFTHALQLDADGQHDVNDVNKLVKCSEANPHSIICGQPFFDESAPLIRRYGRKITDFWVAFETFSFAIKDGLCGFRIYPLKEFEDIIDRYYVGPRMDFDPELLVKAVWANVDMKFLPTKVVYHENAVSHFNYIRDNGMMIKLHVRLIAGMLLRLPFLVHNRVKSVLS</sequence>
<protein>
    <submittedName>
        <fullName evidence="2">Glycosyltransferase family 2 protein</fullName>
    </submittedName>
</protein>
<dbReference type="SUPFAM" id="SSF53448">
    <property type="entry name" value="Nucleotide-diphospho-sugar transferases"/>
    <property type="match status" value="1"/>
</dbReference>
<dbReference type="InterPro" id="IPR001173">
    <property type="entry name" value="Glyco_trans_2-like"/>
</dbReference>
<dbReference type="Gene3D" id="3.90.550.10">
    <property type="entry name" value="Spore Coat Polysaccharide Biosynthesis Protein SpsA, Chain A"/>
    <property type="match status" value="1"/>
</dbReference>
<organism evidence="2 3">
    <name type="scientific">Alteromonas sediminis</name>
    <dbReference type="NCBI Taxonomy" id="2259342"/>
    <lineage>
        <taxon>Bacteria</taxon>
        <taxon>Pseudomonadati</taxon>
        <taxon>Pseudomonadota</taxon>
        <taxon>Gammaproteobacteria</taxon>
        <taxon>Alteromonadales</taxon>
        <taxon>Alteromonadaceae</taxon>
        <taxon>Alteromonas/Salinimonas group</taxon>
        <taxon>Alteromonas</taxon>
    </lineage>
</organism>
<dbReference type="OrthoDB" id="9808633at2"/>
<gene>
    <name evidence="2" type="ORF">DRW07_16060</name>
</gene>
<dbReference type="GO" id="GO:0006487">
    <property type="term" value="P:protein N-linked glycosylation"/>
    <property type="evidence" value="ECO:0007669"/>
    <property type="project" value="TreeGrafter"/>
</dbReference>
<feature type="domain" description="Glycosyltransferase 2-like" evidence="1">
    <location>
        <begin position="4"/>
        <end position="134"/>
    </location>
</feature>
<dbReference type="Pfam" id="PF00535">
    <property type="entry name" value="Glycos_transf_2"/>
    <property type="match status" value="1"/>
</dbReference>
<dbReference type="GO" id="GO:0016740">
    <property type="term" value="F:transferase activity"/>
    <property type="evidence" value="ECO:0007669"/>
    <property type="project" value="UniProtKB-KW"/>
</dbReference>
<dbReference type="InterPro" id="IPR029044">
    <property type="entry name" value="Nucleotide-diphossugar_trans"/>
</dbReference>
<name>A0A3N5XZC4_9ALTE</name>
<dbReference type="CDD" id="cd04179">
    <property type="entry name" value="DPM_DPG-synthase_like"/>
    <property type="match status" value="1"/>
</dbReference>
<keyword evidence="3" id="KW-1185">Reference proteome</keyword>
<dbReference type="EMBL" id="RPOK01000005">
    <property type="protein sequence ID" value="RPJ65416.1"/>
    <property type="molecule type" value="Genomic_DNA"/>
</dbReference>
<reference evidence="2 3" key="1">
    <citation type="submission" date="2018-11" db="EMBL/GenBank/DDBJ databases">
        <authorList>
            <person name="Ye M.-Q."/>
            <person name="Du Z.-J."/>
        </authorList>
    </citation>
    <scope>NUCLEOTIDE SEQUENCE [LARGE SCALE GENOMIC DNA]</scope>
    <source>
        <strain evidence="2 3">U0105</strain>
    </source>
</reference>
<comment type="caution">
    <text evidence="2">The sequence shown here is derived from an EMBL/GenBank/DDBJ whole genome shotgun (WGS) entry which is preliminary data.</text>
</comment>
<dbReference type="PANTHER" id="PTHR10859">
    <property type="entry name" value="GLYCOSYL TRANSFERASE"/>
    <property type="match status" value="1"/>
</dbReference>
<evidence type="ECO:0000313" key="3">
    <source>
        <dbReference type="Proteomes" id="UP000275281"/>
    </source>
</evidence>
<accession>A0A3N5XZC4</accession>
<evidence type="ECO:0000313" key="2">
    <source>
        <dbReference type="EMBL" id="RPJ65416.1"/>
    </source>
</evidence>
<keyword evidence="2" id="KW-0808">Transferase</keyword>
<proteinExistence type="predicted"/>
<evidence type="ECO:0000259" key="1">
    <source>
        <dbReference type="Pfam" id="PF00535"/>
    </source>
</evidence>
<dbReference type="PANTHER" id="PTHR10859:SF91">
    <property type="entry name" value="DOLICHYL-PHOSPHATE BETA-GLUCOSYLTRANSFERASE"/>
    <property type="match status" value="1"/>
</dbReference>
<dbReference type="Proteomes" id="UP000275281">
    <property type="component" value="Unassembled WGS sequence"/>
</dbReference>
<dbReference type="AlphaFoldDB" id="A0A3N5XZC4"/>
<dbReference type="RefSeq" id="WP_124028963.1">
    <property type="nucleotide sequence ID" value="NZ_JBHRSN010000014.1"/>
</dbReference>